<evidence type="ECO:0000313" key="2">
    <source>
        <dbReference type="EMBL" id="CAB5079530.1"/>
    </source>
</evidence>
<organism evidence="2">
    <name type="scientific">uncultured Caudovirales phage</name>
    <dbReference type="NCBI Taxonomy" id="2100421"/>
    <lineage>
        <taxon>Viruses</taxon>
        <taxon>Duplodnaviria</taxon>
        <taxon>Heunggongvirae</taxon>
        <taxon>Uroviricota</taxon>
        <taxon>Caudoviricetes</taxon>
        <taxon>Peduoviridae</taxon>
        <taxon>Maltschvirus</taxon>
        <taxon>Maltschvirus maltsch</taxon>
    </lineage>
</organism>
<dbReference type="EMBL" id="LR798191">
    <property type="protein sequence ID" value="CAB5079530.1"/>
    <property type="molecule type" value="Genomic_DNA"/>
</dbReference>
<protein>
    <submittedName>
        <fullName evidence="2">Uncharacterized protein</fullName>
    </submittedName>
</protein>
<sequence>MNCPLPRYYFCHAAIALLISLVLWPFLGLQAGLAAGVFFYAGREFTQWEQGDGPGLPFDWKGIVAPAIACGLVLALKVYLVGL</sequence>
<accession>A0A6J7VK49</accession>
<evidence type="ECO:0000256" key="1">
    <source>
        <dbReference type="SAM" id="Phobius"/>
    </source>
</evidence>
<keyword evidence="1" id="KW-0812">Transmembrane</keyword>
<feature type="transmembrane region" description="Helical" evidence="1">
    <location>
        <begin position="12"/>
        <end position="40"/>
    </location>
</feature>
<gene>
    <name evidence="2" type="ORF">UFOVP143_7</name>
</gene>
<proteinExistence type="predicted"/>
<keyword evidence="1" id="KW-0472">Membrane</keyword>
<reference evidence="2" key="1">
    <citation type="submission" date="2020-05" db="EMBL/GenBank/DDBJ databases">
        <authorList>
            <person name="Chiriac C."/>
            <person name="Salcher M."/>
            <person name="Ghai R."/>
            <person name="Kavagutti S V."/>
        </authorList>
    </citation>
    <scope>NUCLEOTIDE SEQUENCE</scope>
</reference>
<feature type="transmembrane region" description="Helical" evidence="1">
    <location>
        <begin position="60"/>
        <end position="80"/>
    </location>
</feature>
<keyword evidence="1" id="KW-1133">Transmembrane helix</keyword>
<name>A0A6J7VK49_9CAUD</name>